<dbReference type="Pfam" id="PF02550">
    <property type="entry name" value="AcetylCoA_hydro"/>
    <property type="match status" value="1"/>
</dbReference>
<dbReference type="HAMAP" id="MF_03227">
    <property type="entry name" value="But_acet_CoA_trans"/>
    <property type="match status" value="1"/>
</dbReference>
<comment type="catalytic activity">
    <reaction evidence="2">
        <text>butanoate + acetyl-CoA = butanoyl-CoA + acetate</text>
        <dbReference type="Rhea" id="RHEA:30071"/>
        <dbReference type="ChEBI" id="CHEBI:17968"/>
        <dbReference type="ChEBI" id="CHEBI:30089"/>
        <dbReference type="ChEBI" id="CHEBI:57288"/>
        <dbReference type="ChEBI" id="CHEBI:57371"/>
    </reaction>
</comment>
<evidence type="ECO:0000256" key="1">
    <source>
        <dbReference type="ARBA" id="ARBA00022679"/>
    </source>
</evidence>
<keyword evidence="2" id="KW-0443">Lipid metabolism</keyword>
<evidence type="ECO:0000313" key="6">
    <source>
        <dbReference type="EMBL" id="PHU38433.1"/>
    </source>
</evidence>
<comment type="pathway">
    <text evidence="2">Lipid metabolism; butanoate metabolism.</text>
</comment>
<dbReference type="UniPathway" id="UPA00863"/>
<evidence type="ECO:0000259" key="4">
    <source>
        <dbReference type="Pfam" id="PF02550"/>
    </source>
</evidence>
<dbReference type="PANTHER" id="PTHR21432:SF20">
    <property type="entry name" value="ACETYL-COA HYDROLASE"/>
    <property type="match status" value="1"/>
</dbReference>
<proteinExistence type="inferred from homology"/>
<evidence type="ECO:0000313" key="7">
    <source>
        <dbReference type="Proteomes" id="UP000224563"/>
    </source>
</evidence>
<dbReference type="Gene3D" id="3.40.1080.10">
    <property type="entry name" value="Glutaconate Coenzyme A-transferase"/>
    <property type="match status" value="1"/>
</dbReference>
<dbReference type="InterPro" id="IPR046433">
    <property type="entry name" value="ActCoA_hydro"/>
</dbReference>
<feature type="binding site" evidence="2">
    <location>
        <position position="345"/>
    </location>
    <ligand>
        <name>CoA</name>
        <dbReference type="ChEBI" id="CHEBI:57287"/>
    </ligand>
</feature>
<protein>
    <recommendedName>
        <fullName evidence="2 3">Butyryl-CoA:acetate CoA-transferase</fullName>
        <shortName evidence="2">Butyryl-CoA CoA-transferase</shortName>
        <ecNumber evidence="2 3">2.8.3.-</ecNumber>
    </recommendedName>
</protein>
<gene>
    <name evidence="6" type="ORF">CSX02_02545</name>
</gene>
<sequence length="448" mass="49196">MGFQEEYNQKLVSADEAVKVVKSGDWVDYGWCNNTPVALDEALAKRTDELKDVKLRGGILLAPLKVFEREDAGEHFCWNSWHMGGLERKLIARGCAYYAPIRYSELPRYYRDMPESDRDDVAMFQVAPMDQHGFFNFGPNASHLGAMCETAKHIIVEVNENMPRCLGGTETGVHISQVEYIVEGSNPPIGELGGSGAATEIDKKVAELIVNEIPNGACLQLGIGGMPNAVGSMIAESDLKDLGVHTEMYVDAFVDIAKAGKITGSKKNIDRFRQVYGFGAGTKKMYDYMDENPELMSAPVSYTNDIRQISALDNFISINNAVDIDLFGQINAESAGTKHISGAGGQLDFVLGAYLSNGGKSFICLSSTFASKDGTLNSRIRPTLATGSIVTDTRANGQYIVTEYGMICLKGLSAWQRAEQLISIAHPDFRDELIKEAEKLNIWRRSNK</sequence>
<feature type="active site" description="5-glutamyl coenzyme A thioester intermediate" evidence="2">
    <location>
        <position position="247"/>
    </location>
</feature>
<dbReference type="EMBL" id="PDYG01000008">
    <property type="protein sequence ID" value="PHU38433.1"/>
    <property type="molecule type" value="Genomic_DNA"/>
</dbReference>
<reference evidence="6 7" key="2">
    <citation type="submission" date="2017-10" db="EMBL/GenBank/DDBJ databases">
        <authorList>
            <person name="Banno H."/>
            <person name="Chua N.-H."/>
        </authorList>
    </citation>
    <scope>NUCLEOTIDE SEQUENCE [LARGE SCALE GENOMIC DNA]</scope>
    <source>
        <strain evidence="6 7">JK623</strain>
    </source>
</reference>
<dbReference type="PANTHER" id="PTHR21432">
    <property type="entry name" value="ACETYL-COA HYDROLASE-RELATED"/>
    <property type="match status" value="1"/>
</dbReference>
<feature type="domain" description="Acetyl-CoA hydrolase/transferase N-terminal" evidence="4">
    <location>
        <begin position="4"/>
        <end position="185"/>
    </location>
</feature>
<dbReference type="GO" id="GO:0046358">
    <property type="term" value="P:butyrate biosynthetic process"/>
    <property type="evidence" value="ECO:0007669"/>
    <property type="project" value="UniProtKB-UniRule"/>
</dbReference>
<dbReference type="SUPFAM" id="SSF100950">
    <property type="entry name" value="NagB/RpiA/CoA transferase-like"/>
    <property type="match status" value="2"/>
</dbReference>
<dbReference type="AlphaFoldDB" id="A0A2G3E5S5"/>
<name>A0A2G3E5S5_9FIRM</name>
<feature type="domain" description="Acetyl-CoA hydrolase/transferase C-terminal" evidence="5">
    <location>
        <begin position="281"/>
        <end position="437"/>
    </location>
</feature>
<dbReference type="InterPro" id="IPR026888">
    <property type="entry name" value="AcetylCoA_hyd_C"/>
</dbReference>
<dbReference type="InterPro" id="IPR003702">
    <property type="entry name" value="ActCoA_hydro_N"/>
</dbReference>
<evidence type="ECO:0000256" key="2">
    <source>
        <dbReference type="HAMAP-Rule" id="MF_03227"/>
    </source>
</evidence>
<dbReference type="GO" id="GO:0006084">
    <property type="term" value="P:acetyl-CoA metabolic process"/>
    <property type="evidence" value="ECO:0007669"/>
    <property type="project" value="UniProtKB-UniRule"/>
</dbReference>
<comment type="similarity">
    <text evidence="2">Belongs to the acetyl-CoA hydrolase/transferase family. Butyryl-CoA CoA-transferase subfamily.</text>
</comment>
<feature type="binding site" evidence="2">
    <location>
        <begin position="222"/>
        <end position="226"/>
    </location>
    <ligand>
        <name>CoA</name>
        <dbReference type="ChEBI" id="CHEBI:57287"/>
    </ligand>
</feature>
<dbReference type="Gene3D" id="3.40.1080.20">
    <property type="entry name" value="Acetyl-CoA hydrolase/transferase C-terminal domain"/>
    <property type="match status" value="1"/>
</dbReference>
<evidence type="ECO:0000259" key="5">
    <source>
        <dbReference type="Pfam" id="PF13336"/>
    </source>
</evidence>
<keyword evidence="7" id="KW-1185">Reference proteome</keyword>
<evidence type="ECO:0000256" key="3">
    <source>
        <dbReference type="NCBIfam" id="TIGR03948"/>
    </source>
</evidence>
<reference evidence="6 7" key="1">
    <citation type="submission" date="2017-10" db="EMBL/GenBank/DDBJ databases">
        <title>Resolving the taxonomy of Roseburia spp., Eubacterium rectale and Agathobacter spp. through phylogenomic analysis.</title>
        <authorList>
            <person name="Sheridan P.O."/>
            <person name="Walker A.W."/>
            <person name="Duncan S.H."/>
            <person name="Scott K.P."/>
            <person name="Toole P.W.O."/>
            <person name="Luis P."/>
            <person name="Flint H.J."/>
        </authorList>
    </citation>
    <scope>NUCLEOTIDE SEQUENCE [LARGE SCALE GENOMIC DNA]</scope>
    <source>
        <strain evidence="6 7">JK623</strain>
    </source>
</reference>
<dbReference type="InterPro" id="IPR038460">
    <property type="entry name" value="AcetylCoA_hyd_C_sf"/>
</dbReference>
<keyword evidence="1 2" id="KW-0808">Transferase</keyword>
<dbReference type="EC" id="2.8.3.-" evidence="2 3"/>
<dbReference type="GO" id="GO:0008775">
    <property type="term" value="F:acetate CoA-transferase activity"/>
    <property type="evidence" value="ECO:0007669"/>
    <property type="project" value="InterPro"/>
</dbReference>
<dbReference type="HAMAP" id="MF_03228">
    <property type="entry name" value="But_CoA_trans"/>
    <property type="match status" value="1"/>
</dbReference>
<feature type="binding site" evidence="2">
    <location>
        <position position="322"/>
    </location>
    <ligand>
        <name>CoA</name>
        <dbReference type="ChEBI" id="CHEBI:57287"/>
    </ligand>
</feature>
<dbReference type="GO" id="GO:0006083">
    <property type="term" value="P:acetate metabolic process"/>
    <property type="evidence" value="ECO:0007669"/>
    <property type="project" value="InterPro"/>
</dbReference>
<dbReference type="InterPro" id="IPR037171">
    <property type="entry name" value="NagB/RpiA_transferase-like"/>
</dbReference>
<dbReference type="NCBIfam" id="TIGR03948">
    <property type="entry name" value="butyr_acet_CoA"/>
    <property type="match status" value="1"/>
</dbReference>
<dbReference type="Pfam" id="PF13336">
    <property type="entry name" value="AcetylCoA_hyd_C"/>
    <property type="match status" value="1"/>
</dbReference>
<comment type="function">
    <text evidence="2">Coenzyme A-transferase that converts butyryl-CoA to butyrate.</text>
</comment>
<organism evidence="6 7">
    <name type="scientific">Agathobacter ruminis</name>
    <dbReference type="NCBI Taxonomy" id="1712665"/>
    <lineage>
        <taxon>Bacteria</taxon>
        <taxon>Bacillati</taxon>
        <taxon>Bacillota</taxon>
        <taxon>Clostridia</taxon>
        <taxon>Lachnospirales</taxon>
        <taxon>Lachnospiraceae</taxon>
        <taxon>Agathobacter</taxon>
    </lineage>
</organism>
<dbReference type="InterPro" id="IPR023990">
    <property type="entry name" value="Butryl-CoA_acetate_CoA_Tfrase"/>
</dbReference>
<accession>A0A2G3E5S5</accession>
<dbReference type="Gene3D" id="3.30.750.70">
    <property type="entry name" value="4-hydroxybutyrate coenzyme like domains"/>
    <property type="match status" value="1"/>
</dbReference>
<keyword evidence="2" id="KW-0276">Fatty acid metabolism</keyword>
<dbReference type="Proteomes" id="UP000224563">
    <property type="component" value="Unassembled WGS sequence"/>
</dbReference>
<dbReference type="RefSeq" id="WP_099385519.1">
    <property type="nucleotide sequence ID" value="NZ_JANSWH010000051.1"/>
</dbReference>
<comment type="caution">
    <text evidence="6">The sequence shown here is derived from an EMBL/GenBank/DDBJ whole genome shotgun (WGS) entry which is preliminary data.</text>
</comment>